<dbReference type="InterPro" id="IPR036188">
    <property type="entry name" value="FAD/NAD-bd_sf"/>
</dbReference>
<evidence type="ECO:0000259" key="3">
    <source>
        <dbReference type="Pfam" id="PF01494"/>
    </source>
</evidence>
<gene>
    <name evidence="4" type="ORF">ACFY35_37985</name>
</gene>
<evidence type="ECO:0000313" key="4">
    <source>
        <dbReference type="EMBL" id="MFF5295260.1"/>
    </source>
</evidence>
<dbReference type="InterPro" id="IPR050641">
    <property type="entry name" value="RIFMO-like"/>
</dbReference>
<keyword evidence="4" id="KW-0503">Monooxygenase</keyword>
<keyword evidence="1" id="KW-0285">Flavoprotein</keyword>
<dbReference type="Gene3D" id="3.40.30.120">
    <property type="match status" value="1"/>
</dbReference>
<evidence type="ECO:0000313" key="5">
    <source>
        <dbReference type="Proteomes" id="UP001602245"/>
    </source>
</evidence>
<dbReference type="Gene3D" id="3.50.50.60">
    <property type="entry name" value="FAD/NAD(P)-binding domain"/>
    <property type="match status" value="1"/>
</dbReference>
<dbReference type="PANTHER" id="PTHR43004:SF21">
    <property type="entry name" value="FAD-BINDING DOMAIN-CONTAINING PROTEIN-RELATED"/>
    <property type="match status" value="1"/>
</dbReference>
<dbReference type="InterPro" id="IPR002938">
    <property type="entry name" value="FAD-bd"/>
</dbReference>
<organism evidence="4 5">
    <name type="scientific">Paractinoplanes globisporus</name>
    <dbReference type="NCBI Taxonomy" id="113565"/>
    <lineage>
        <taxon>Bacteria</taxon>
        <taxon>Bacillati</taxon>
        <taxon>Actinomycetota</taxon>
        <taxon>Actinomycetes</taxon>
        <taxon>Micromonosporales</taxon>
        <taxon>Micromonosporaceae</taxon>
        <taxon>Paractinoplanes</taxon>
    </lineage>
</organism>
<dbReference type="PANTHER" id="PTHR43004">
    <property type="entry name" value="TRK SYSTEM POTASSIUM UPTAKE PROTEIN"/>
    <property type="match status" value="1"/>
</dbReference>
<keyword evidence="4" id="KW-0560">Oxidoreductase</keyword>
<protein>
    <submittedName>
        <fullName evidence="4">FAD-dependent monooxygenase</fullName>
    </submittedName>
</protein>
<evidence type="ECO:0000256" key="2">
    <source>
        <dbReference type="ARBA" id="ARBA00022827"/>
    </source>
</evidence>
<comment type="caution">
    <text evidence="4">The sequence shown here is derived from an EMBL/GenBank/DDBJ whole genome shotgun (WGS) entry which is preliminary data.</text>
</comment>
<dbReference type="SUPFAM" id="SSF51905">
    <property type="entry name" value="FAD/NAD(P)-binding domain"/>
    <property type="match status" value="1"/>
</dbReference>
<dbReference type="EMBL" id="JBIAZU010000007">
    <property type="protein sequence ID" value="MFF5295260.1"/>
    <property type="molecule type" value="Genomic_DNA"/>
</dbReference>
<keyword evidence="2" id="KW-0274">FAD</keyword>
<keyword evidence="5" id="KW-1185">Reference proteome</keyword>
<feature type="domain" description="FAD-binding" evidence="3">
    <location>
        <begin position="17"/>
        <end position="362"/>
    </location>
</feature>
<dbReference type="Proteomes" id="UP001602245">
    <property type="component" value="Unassembled WGS sequence"/>
</dbReference>
<name>A0ABW6WS06_9ACTN</name>
<accession>A0ABW6WS06</accession>
<dbReference type="GO" id="GO:0004497">
    <property type="term" value="F:monooxygenase activity"/>
    <property type="evidence" value="ECO:0007669"/>
    <property type="project" value="UniProtKB-KW"/>
</dbReference>
<reference evidence="4 5" key="1">
    <citation type="submission" date="2024-10" db="EMBL/GenBank/DDBJ databases">
        <title>The Natural Products Discovery Center: Release of the First 8490 Sequenced Strains for Exploring Actinobacteria Biosynthetic Diversity.</title>
        <authorList>
            <person name="Kalkreuter E."/>
            <person name="Kautsar S.A."/>
            <person name="Yang D."/>
            <person name="Bader C.D."/>
            <person name="Teijaro C.N."/>
            <person name="Fluegel L."/>
            <person name="Davis C.M."/>
            <person name="Simpson J.R."/>
            <person name="Lauterbach L."/>
            <person name="Steele A.D."/>
            <person name="Gui C."/>
            <person name="Meng S."/>
            <person name="Li G."/>
            <person name="Viehrig K."/>
            <person name="Ye F."/>
            <person name="Su P."/>
            <person name="Kiefer A.F."/>
            <person name="Nichols A."/>
            <person name="Cepeda A.J."/>
            <person name="Yan W."/>
            <person name="Fan B."/>
            <person name="Jiang Y."/>
            <person name="Adhikari A."/>
            <person name="Zheng C.-J."/>
            <person name="Schuster L."/>
            <person name="Cowan T.M."/>
            <person name="Smanski M.J."/>
            <person name="Chevrette M.G."/>
            <person name="De Carvalho L.P.S."/>
            <person name="Shen B."/>
        </authorList>
    </citation>
    <scope>NUCLEOTIDE SEQUENCE [LARGE SCALE GENOMIC DNA]</scope>
    <source>
        <strain evidence="4 5">NPDC000087</strain>
    </source>
</reference>
<proteinExistence type="predicted"/>
<dbReference type="Pfam" id="PF21274">
    <property type="entry name" value="Rng_hyd_C"/>
    <property type="match status" value="1"/>
</dbReference>
<sequence length="538" mass="58946">MQPSAGEQESITMPELRTPVLVVGAGPAGCVLALELAHHGVPSMVVERTSRPPRHPELNLVSGRGMELLRRLGLAERLRAVGIDPDSPPSVVWSRAIDQPPVLVTPVPSANELRRRYARDTNGSAPVEPYVLLSGSDLATRLREVVRDHQLIDLREGWTFTDLRLEPGRTVATVVDGSARTRHLIEAEYLAGCDGAQSTVRRCLGVPLEDAITPAHHCTVYFRSESLAHPFPAPSTIIADGMALTRRGGSDLWIGHLPLDRGDTAVTDPVALLQRRLGISVEISQIEGVTQWDEALGIARNYQRGTAYLVGQSAHRFHPPSDTVDTCLGDAVDLGWKLAAALRRWGGPGLLGSYEGERRQRAVLEREMLSRSLEARYRFGRLVASGASRDDLADVLRDEPPQMDPAGIAPSGEYATSSVVWRDNPAPPVATTRPGARLPAVRLTGGRQLFDLLGPQFTLLDLTERQDGRCLVEVARRRKIPMTHLSLTDAALRADWQSRLLLVRPDQHVAWRANEPPSDWDGVLDVVTGHRPQDHVNT</sequence>
<dbReference type="PRINTS" id="PR00420">
    <property type="entry name" value="RNGMNOXGNASE"/>
</dbReference>
<dbReference type="Gene3D" id="3.30.9.10">
    <property type="entry name" value="D-Amino Acid Oxidase, subunit A, domain 2"/>
    <property type="match status" value="1"/>
</dbReference>
<dbReference type="RefSeq" id="WP_245577171.1">
    <property type="nucleotide sequence ID" value="NZ_JBIAZU010000007.1"/>
</dbReference>
<evidence type="ECO:0000256" key="1">
    <source>
        <dbReference type="ARBA" id="ARBA00022630"/>
    </source>
</evidence>
<dbReference type="Pfam" id="PF01494">
    <property type="entry name" value="FAD_binding_3"/>
    <property type="match status" value="1"/>
</dbReference>